<keyword evidence="3 6" id="KW-0479">Metal-binding</keyword>
<feature type="binding site" evidence="6">
    <location>
        <position position="83"/>
    </location>
    <ligand>
        <name>Mg(2+)</name>
        <dbReference type="ChEBI" id="CHEBI:18420"/>
        <label>1</label>
        <note>catalytic</note>
    </ligand>
</feature>
<evidence type="ECO:0000313" key="9">
    <source>
        <dbReference type="Proteomes" id="UP000077469"/>
    </source>
</evidence>
<dbReference type="AlphaFoldDB" id="A0A0X1KQC5"/>
<dbReference type="RefSeq" id="WP_031504683.1">
    <property type="nucleotide sequence ID" value="NC_022795.1"/>
</dbReference>
<dbReference type="InterPro" id="IPR000760">
    <property type="entry name" value="Inositol_monophosphatase-like"/>
</dbReference>
<dbReference type="EC" id="3.1.3.25" evidence="7"/>
<evidence type="ECO:0000256" key="5">
    <source>
        <dbReference type="ARBA" id="ARBA00022842"/>
    </source>
</evidence>
<dbReference type="OrthoDB" id="9772456at2"/>
<organism evidence="8 9">
    <name type="scientific">Pseudothermotoga hypogea DSM 11164 = NBRC 106472</name>
    <dbReference type="NCBI Taxonomy" id="1123384"/>
    <lineage>
        <taxon>Bacteria</taxon>
        <taxon>Thermotogati</taxon>
        <taxon>Thermotogota</taxon>
        <taxon>Thermotogae</taxon>
        <taxon>Thermotogales</taxon>
        <taxon>Thermotogaceae</taxon>
        <taxon>Pseudothermotoga</taxon>
    </lineage>
</organism>
<evidence type="ECO:0000256" key="4">
    <source>
        <dbReference type="ARBA" id="ARBA00022801"/>
    </source>
</evidence>
<feature type="binding site" evidence="6">
    <location>
        <position position="62"/>
    </location>
    <ligand>
        <name>Mg(2+)</name>
        <dbReference type="ChEBI" id="CHEBI:18420"/>
        <label>1</label>
        <note>catalytic</note>
    </ligand>
</feature>
<evidence type="ECO:0000313" key="8">
    <source>
        <dbReference type="EMBL" id="AJC73515.1"/>
    </source>
</evidence>
<dbReference type="PaxDb" id="1123384-AJ81_04065"/>
<dbReference type="InterPro" id="IPR033942">
    <property type="entry name" value="IMPase"/>
</dbReference>
<dbReference type="GO" id="GO:0046872">
    <property type="term" value="F:metal ion binding"/>
    <property type="evidence" value="ECO:0007669"/>
    <property type="project" value="UniProtKB-KW"/>
</dbReference>
<gene>
    <name evidence="8" type="ORF">AJ81_04065</name>
</gene>
<dbReference type="PROSITE" id="PS00629">
    <property type="entry name" value="IMP_1"/>
    <property type="match status" value="1"/>
</dbReference>
<dbReference type="PATRIC" id="fig|1123384.7.peg.796"/>
<dbReference type="Gene3D" id="3.30.540.10">
    <property type="entry name" value="Fructose-1,6-Bisphosphatase, subunit A, domain 1"/>
    <property type="match status" value="1"/>
</dbReference>
<keyword evidence="9" id="KW-1185">Reference proteome</keyword>
<sequence>MRPICEAAKKAGEIAMHFFEKELSIKMKSMRSDVVTQADVECQKAIVEVLKKYYPSATFVLEEGYEEAKIPSVETVFVVDPIDGTLNYSHSLPYFAVSVARLSFGKIVEGAIYIPFTNEMFYAELGRGAFLNDKRIVNKKRPTMDRSLLVTGWPYDETKLKWSMRSVEKLSEMCQEVRIIGSSALELCYLACGRFDGYWEVALKPWDVAAGALIAQEAGVVVGGLNGEFDLESGEIVAAVPSIFEQLRSALMEL</sequence>
<dbReference type="GO" id="GO:0007165">
    <property type="term" value="P:signal transduction"/>
    <property type="evidence" value="ECO:0007669"/>
    <property type="project" value="TreeGrafter"/>
</dbReference>
<feature type="binding site" evidence="6">
    <location>
        <position position="207"/>
    </location>
    <ligand>
        <name>Mg(2+)</name>
        <dbReference type="ChEBI" id="CHEBI:18420"/>
        <label>1</label>
        <note>catalytic</note>
    </ligand>
</feature>
<comment type="catalytic activity">
    <reaction evidence="1 7">
        <text>a myo-inositol phosphate + H2O = myo-inositol + phosphate</text>
        <dbReference type="Rhea" id="RHEA:24056"/>
        <dbReference type="ChEBI" id="CHEBI:15377"/>
        <dbReference type="ChEBI" id="CHEBI:17268"/>
        <dbReference type="ChEBI" id="CHEBI:43474"/>
        <dbReference type="ChEBI" id="CHEBI:84139"/>
        <dbReference type="EC" id="3.1.3.25"/>
    </reaction>
</comment>
<name>A0A0X1KQC5_9THEM</name>
<evidence type="ECO:0000256" key="6">
    <source>
        <dbReference type="PIRSR" id="PIRSR600760-2"/>
    </source>
</evidence>
<keyword evidence="5 6" id="KW-0460">Magnesium</keyword>
<proteinExistence type="inferred from homology"/>
<comment type="cofactor">
    <cofactor evidence="2 6 7">
        <name>Mg(2+)</name>
        <dbReference type="ChEBI" id="CHEBI:18420"/>
    </cofactor>
</comment>
<comment type="similarity">
    <text evidence="7">Belongs to the inositol monophosphatase superfamily.</text>
</comment>
<dbReference type="GO" id="GO:0008934">
    <property type="term" value="F:inositol monophosphate 1-phosphatase activity"/>
    <property type="evidence" value="ECO:0007669"/>
    <property type="project" value="InterPro"/>
</dbReference>
<evidence type="ECO:0000256" key="2">
    <source>
        <dbReference type="ARBA" id="ARBA00001946"/>
    </source>
</evidence>
<dbReference type="PANTHER" id="PTHR20854">
    <property type="entry name" value="INOSITOL MONOPHOSPHATASE"/>
    <property type="match status" value="1"/>
</dbReference>
<dbReference type="InterPro" id="IPR020583">
    <property type="entry name" value="Inositol_monoP_metal-BS"/>
</dbReference>
<dbReference type="PRINTS" id="PR00377">
    <property type="entry name" value="IMPHPHTASES"/>
</dbReference>
<feature type="binding site" evidence="6">
    <location>
        <position position="80"/>
    </location>
    <ligand>
        <name>Mg(2+)</name>
        <dbReference type="ChEBI" id="CHEBI:18420"/>
        <label>1</label>
        <note>catalytic</note>
    </ligand>
</feature>
<evidence type="ECO:0000256" key="1">
    <source>
        <dbReference type="ARBA" id="ARBA00001033"/>
    </source>
</evidence>
<dbReference type="Proteomes" id="UP000077469">
    <property type="component" value="Chromosome"/>
</dbReference>
<reference evidence="8 9" key="1">
    <citation type="submission" date="2014-01" db="EMBL/GenBank/DDBJ databases">
        <title>Genome sequencing of Thermotog hypogea.</title>
        <authorList>
            <person name="Zhang X."/>
            <person name="Alvare G."/>
            <person name="Fristensky B."/>
            <person name="Chen L."/>
            <person name="Suen T."/>
            <person name="Chen Q."/>
            <person name="Ma K."/>
        </authorList>
    </citation>
    <scope>NUCLEOTIDE SEQUENCE [LARGE SCALE GENOMIC DNA]</scope>
    <source>
        <strain evidence="8 9">DSM 11164</strain>
    </source>
</reference>
<dbReference type="CDD" id="cd01639">
    <property type="entry name" value="IMPase"/>
    <property type="match status" value="1"/>
</dbReference>
<dbReference type="EMBL" id="CP007141">
    <property type="protein sequence ID" value="AJC73515.1"/>
    <property type="molecule type" value="Genomic_DNA"/>
</dbReference>
<dbReference type="SUPFAM" id="SSF56655">
    <property type="entry name" value="Carbohydrate phosphatase"/>
    <property type="match status" value="1"/>
</dbReference>
<dbReference type="GO" id="GO:0006020">
    <property type="term" value="P:inositol metabolic process"/>
    <property type="evidence" value="ECO:0007669"/>
    <property type="project" value="TreeGrafter"/>
</dbReference>
<dbReference type="Pfam" id="PF00459">
    <property type="entry name" value="Inositol_P"/>
    <property type="match status" value="1"/>
</dbReference>
<dbReference type="Gene3D" id="3.40.190.80">
    <property type="match status" value="1"/>
</dbReference>
<feature type="binding site" evidence="6">
    <location>
        <position position="82"/>
    </location>
    <ligand>
        <name>Mg(2+)</name>
        <dbReference type="ChEBI" id="CHEBI:18420"/>
        <label>1</label>
        <note>catalytic</note>
    </ligand>
</feature>
<protein>
    <recommendedName>
        <fullName evidence="7">Inositol-1-monophosphatase</fullName>
        <ecNumber evidence="7">3.1.3.25</ecNumber>
    </recommendedName>
</protein>
<accession>A0A0X1KQC5</accession>
<evidence type="ECO:0000256" key="3">
    <source>
        <dbReference type="ARBA" id="ARBA00022723"/>
    </source>
</evidence>
<keyword evidence="4 7" id="KW-0378">Hydrolase</keyword>
<dbReference type="PANTHER" id="PTHR20854:SF4">
    <property type="entry name" value="INOSITOL-1-MONOPHOSPHATASE-RELATED"/>
    <property type="match status" value="1"/>
</dbReference>
<evidence type="ECO:0000256" key="7">
    <source>
        <dbReference type="RuleBase" id="RU364068"/>
    </source>
</evidence>
<dbReference type="STRING" id="1123384.AJ81_04065"/>
<dbReference type="KEGG" id="phy:AJ81_04065"/>